<organism evidence="8 9">
    <name type="scientific">Paludibaculum fermentans</name>
    <dbReference type="NCBI Taxonomy" id="1473598"/>
    <lineage>
        <taxon>Bacteria</taxon>
        <taxon>Pseudomonadati</taxon>
        <taxon>Acidobacteriota</taxon>
        <taxon>Terriglobia</taxon>
        <taxon>Bryobacterales</taxon>
        <taxon>Bryobacteraceae</taxon>
        <taxon>Paludibaculum</taxon>
    </lineage>
</organism>
<dbReference type="EMBL" id="CP063849">
    <property type="protein sequence ID" value="QOY88020.1"/>
    <property type="molecule type" value="Genomic_DNA"/>
</dbReference>
<dbReference type="InterPro" id="IPR025662">
    <property type="entry name" value="Sigma_54_int_dom_ATP-bd_1"/>
</dbReference>
<evidence type="ECO:0000256" key="4">
    <source>
        <dbReference type="ARBA" id="ARBA00023125"/>
    </source>
</evidence>
<sequence length="676" mass="75220">MEIPDSEIYRALFDLSQVVAGHADLETVCNSLAASLRRVVSFDFLALVLHDPIKDQLRLHAISANRPYKDRPRVFDPNGDDPGAHVWREQQPVVLSLLDLETRWDDVIQEALDEGIHAMVLVPLSNGERRLGILGFGFDAPFQPDPRALQFLQRVAAELAVSVEGYLTRQALLHERDRMRVLFEITNSLVSKLPMEELFSAISTQLSSVVAHDFVLMALIEKPSGHIHITALHSPAGMRFEPEEMSVSPQGMPAGEAIATGKPVVLSGDEHDRYTAPVYRKYRHLGFRSSCSIPLVGTNGISGVLDLARRGGQPFTPDEVDLLVQVARQIAIATENALAYRELSELKDKLATEKLYLEDEIRFDQNVGSMIGEGPAFQAVLSGIQVVAPTDATVLIEGETGTGKELVARALHDLSARSKRSFIKVNCAAIPATLLESELFGHEKGSFTGAFAQKIGRFELAHQGTLFLDEVGEIPLELQSKLLRAIQEQELERLGGNRTIQVNVRFIAATNRGLKKMVEEGKFRSDLYYRLHVFPLTVPPLRERREDIPLLIRYFTQKYATRMNRPIDSIPSSTIDALTNYDWPGNIRELQNVIERSVILSPGRVLVVTLPELSKTAPSPRTSRLAETAERDRILRALREARGKVAGPHGAAALLGLRRTTLQSRMKKLSIEREYS</sequence>
<keyword evidence="5" id="KW-0010">Activator</keyword>
<evidence type="ECO:0000313" key="9">
    <source>
        <dbReference type="Proteomes" id="UP000593892"/>
    </source>
</evidence>
<evidence type="ECO:0000256" key="6">
    <source>
        <dbReference type="ARBA" id="ARBA00023163"/>
    </source>
</evidence>
<dbReference type="SUPFAM" id="SSF55781">
    <property type="entry name" value="GAF domain-like"/>
    <property type="match status" value="2"/>
</dbReference>
<keyword evidence="3" id="KW-0805">Transcription regulation</keyword>
<protein>
    <submittedName>
        <fullName evidence="8">Sigma 54-interacting transcriptional regulator</fullName>
    </submittedName>
</protein>
<gene>
    <name evidence="8" type="ORF">IRI77_35680</name>
</gene>
<dbReference type="GO" id="GO:0043565">
    <property type="term" value="F:sequence-specific DNA binding"/>
    <property type="evidence" value="ECO:0007669"/>
    <property type="project" value="InterPro"/>
</dbReference>
<dbReference type="InterPro" id="IPR025944">
    <property type="entry name" value="Sigma_54_int_dom_CS"/>
</dbReference>
<dbReference type="InterPro" id="IPR009057">
    <property type="entry name" value="Homeodomain-like_sf"/>
</dbReference>
<evidence type="ECO:0000256" key="1">
    <source>
        <dbReference type="ARBA" id="ARBA00022741"/>
    </source>
</evidence>
<reference evidence="8 9" key="1">
    <citation type="submission" date="2020-10" db="EMBL/GenBank/DDBJ databases">
        <title>Complete genome sequence of Paludibaculum fermentans P105T, a facultatively anaerobic acidobacterium capable of dissimilatory Fe(III) reduction.</title>
        <authorList>
            <person name="Dedysh S.N."/>
            <person name="Beletsky A.V."/>
            <person name="Kulichevskaya I.S."/>
            <person name="Mardanov A.V."/>
            <person name="Ravin N.V."/>
        </authorList>
    </citation>
    <scope>NUCLEOTIDE SEQUENCE [LARGE SCALE GENOMIC DNA]</scope>
    <source>
        <strain evidence="8 9">P105</strain>
    </source>
</reference>
<keyword evidence="6" id="KW-0804">Transcription</keyword>
<evidence type="ECO:0000256" key="2">
    <source>
        <dbReference type="ARBA" id="ARBA00022840"/>
    </source>
</evidence>
<dbReference type="PROSITE" id="PS00688">
    <property type="entry name" value="SIGMA54_INTERACT_3"/>
    <property type="match status" value="1"/>
</dbReference>
<dbReference type="PANTHER" id="PTHR32071:SF123">
    <property type="entry name" value="DNA-BINDING TRANSCRIPTIONAL ACTIVATOR HYFR-RELATED"/>
    <property type="match status" value="1"/>
</dbReference>
<dbReference type="RefSeq" id="WP_194449683.1">
    <property type="nucleotide sequence ID" value="NZ_CP063849.1"/>
</dbReference>
<dbReference type="SMART" id="SM00065">
    <property type="entry name" value="GAF"/>
    <property type="match status" value="2"/>
</dbReference>
<evidence type="ECO:0000313" key="8">
    <source>
        <dbReference type="EMBL" id="QOY88020.1"/>
    </source>
</evidence>
<keyword evidence="9" id="KW-1185">Reference proteome</keyword>
<proteinExistence type="predicted"/>
<dbReference type="InterPro" id="IPR029016">
    <property type="entry name" value="GAF-like_dom_sf"/>
</dbReference>
<dbReference type="Pfam" id="PF02954">
    <property type="entry name" value="HTH_8"/>
    <property type="match status" value="1"/>
</dbReference>
<dbReference type="SUPFAM" id="SSF52540">
    <property type="entry name" value="P-loop containing nucleoside triphosphate hydrolases"/>
    <property type="match status" value="1"/>
</dbReference>
<dbReference type="InterPro" id="IPR003593">
    <property type="entry name" value="AAA+_ATPase"/>
</dbReference>
<dbReference type="SMART" id="SM00382">
    <property type="entry name" value="AAA"/>
    <property type="match status" value="1"/>
</dbReference>
<dbReference type="PROSITE" id="PS00675">
    <property type="entry name" value="SIGMA54_INTERACT_1"/>
    <property type="match status" value="1"/>
</dbReference>
<dbReference type="GO" id="GO:0005524">
    <property type="term" value="F:ATP binding"/>
    <property type="evidence" value="ECO:0007669"/>
    <property type="project" value="UniProtKB-KW"/>
</dbReference>
<dbReference type="Gene3D" id="3.30.450.40">
    <property type="match status" value="2"/>
</dbReference>
<feature type="domain" description="Sigma-54 factor interaction" evidence="7">
    <location>
        <begin position="370"/>
        <end position="599"/>
    </location>
</feature>
<dbReference type="KEGG" id="pfer:IRI77_35680"/>
<dbReference type="CDD" id="cd00009">
    <property type="entry name" value="AAA"/>
    <property type="match status" value="1"/>
</dbReference>
<accession>A0A7S7NQT7</accession>
<dbReference type="AlphaFoldDB" id="A0A7S7NQT7"/>
<dbReference type="Pfam" id="PF00158">
    <property type="entry name" value="Sigma54_activat"/>
    <property type="match status" value="1"/>
</dbReference>
<dbReference type="Pfam" id="PF25601">
    <property type="entry name" value="AAA_lid_14"/>
    <property type="match status" value="1"/>
</dbReference>
<dbReference type="Pfam" id="PF01590">
    <property type="entry name" value="GAF"/>
    <property type="match status" value="2"/>
</dbReference>
<dbReference type="FunFam" id="3.40.50.300:FF:000006">
    <property type="entry name" value="DNA-binding transcriptional regulator NtrC"/>
    <property type="match status" value="1"/>
</dbReference>
<dbReference type="Proteomes" id="UP000593892">
    <property type="component" value="Chromosome"/>
</dbReference>
<dbReference type="InterPro" id="IPR002078">
    <property type="entry name" value="Sigma_54_int"/>
</dbReference>
<dbReference type="Gene3D" id="1.10.8.60">
    <property type="match status" value="1"/>
</dbReference>
<dbReference type="Gene3D" id="1.10.10.60">
    <property type="entry name" value="Homeodomain-like"/>
    <property type="match status" value="1"/>
</dbReference>
<dbReference type="PANTHER" id="PTHR32071">
    <property type="entry name" value="TRANSCRIPTIONAL REGULATORY PROTEIN"/>
    <property type="match status" value="1"/>
</dbReference>
<dbReference type="Gene3D" id="3.40.50.300">
    <property type="entry name" value="P-loop containing nucleotide triphosphate hydrolases"/>
    <property type="match status" value="1"/>
</dbReference>
<evidence type="ECO:0000256" key="3">
    <source>
        <dbReference type="ARBA" id="ARBA00023015"/>
    </source>
</evidence>
<dbReference type="FunFam" id="1.10.8.60:FF:000014">
    <property type="entry name" value="DNA-binding transcriptional regulator NtrC"/>
    <property type="match status" value="1"/>
</dbReference>
<keyword evidence="4" id="KW-0238">DNA-binding</keyword>
<evidence type="ECO:0000259" key="7">
    <source>
        <dbReference type="PROSITE" id="PS50045"/>
    </source>
</evidence>
<evidence type="ECO:0000256" key="5">
    <source>
        <dbReference type="ARBA" id="ARBA00023159"/>
    </source>
</evidence>
<dbReference type="SUPFAM" id="SSF46689">
    <property type="entry name" value="Homeodomain-like"/>
    <property type="match status" value="1"/>
</dbReference>
<dbReference type="InterPro" id="IPR058031">
    <property type="entry name" value="AAA_lid_NorR"/>
</dbReference>
<dbReference type="GO" id="GO:0006355">
    <property type="term" value="P:regulation of DNA-templated transcription"/>
    <property type="evidence" value="ECO:0007669"/>
    <property type="project" value="InterPro"/>
</dbReference>
<dbReference type="InterPro" id="IPR003018">
    <property type="entry name" value="GAF"/>
</dbReference>
<dbReference type="InterPro" id="IPR027417">
    <property type="entry name" value="P-loop_NTPase"/>
</dbReference>
<keyword evidence="2" id="KW-0067">ATP-binding</keyword>
<keyword evidence="1" id="KW-0547">Nucleotide-binding</keyword>
<dbReference type="InterPro" id="IPR002197">
    <property type="entry name" value="HTH_Fis"/>
</dbReference>
<dbReference type="PROSITE" id="PS50045">
    <property type="entry name" value="SIGMA54_INTERACT_4"/>
    <property type="match status" value="1"/>
</dbReference>
<name>A0A7S7NQT7_PALFE</name>